<name>A0A8H4T4R3_9HYPO</name>
<evidence type="ECO:0000313" key="4">
    <source>
        <dbReference type="Proteomes" id="UP000622797"/>
    </source>
</evidence>
<dbReference type="InterPro" id="IPR046797">
    <property type="entry name" value="PDDEXK_12"/>
</dbReference>
<feature type="compositionally biased region" description="Polar residues" evidence="1">
    <location>
        <begin position="75"/>
        <end position="93"/>
    </location>
</feature>
<dbReference type="EMBL" id="JABEXW010000925">
    <property type="protein sequence ID" value="KAF4951268.1"/>
    <property type="molecule type" value="Genomic_DNA"/>
</dbReference>
<dbReference type="Proteomes" id="UP000622797">
    <property type="component" value="Unassembled WGS sequence"/>
</dbReference>
<dbReference type="OrthoDB" id="5244165at2759"/>
<protein>
    <recommendedName>
        <fullName evidence="2">PD-(D/E)XK nuclease-like domain-containing protein</fullName>
    </recommendedName>
</protein>
<feature type="compositionally biased region" description="Low complexity" evidence="1">
    <location>
        <begin position="113"/>
        <end position="129"/>
    </location>
</feature>
<evidence type="ECO:0000259" key="2">
    <source>
        <dbReference type="Pfam" id="PF20516"/>
    </source>
</evidence>
<dbReference type="Pfam" id="PF20516">
    <property type="entry name" value="PDDEXK_12"/>
    <property type="match status" value="1"/>
</dbReference>
<reference evidence="3" key="2">
    <citation type="submission" date="2020-05" db="EMBL/GenBank/DDBJ databases">
        <authorList>
            <person name="Kim H.-S."/>
            <person name="Proctor R.H."/>
            <person name="Brown D.W."/>
        </authorList>
    </citation>
    <scope>NUCLEOTIDE SEQUENCE</scope>
    <source>
        <strain evidence="3">NRRL 20472</strain>
    </source>
</reference>
<evidence type="ECO:0000313" key="3">
    <source>
        <dbReference type="EMBL" id="KAF4951268.1"/>
    </source>
</evidence>
<sequence length="399" mass="45154">MNDYNAQLSDYIDGWLNTFIAHTPPCGHKRDTSLSPILNWNDMPTPPSSDLTKDTPGQSRRRSPKRPRQDDTPEENTTQDTPFDDNQTPTGPSRTLRMTIPTRPFSNPPTLPPSSSASLPSNRSRSTSPVKRDTLALLKKPVQFIPMEDMKVEENMQKAFNRIFDISQGDRFIPNAAEQEVRTSTQRTMLGWFFEHSDDKTTYHMEELAALLKIRAAAKSRQKGGAAESAWNLDVHGPLLELALKPFRSLNREILTHARISRPFVPEMRTDSFYNMISSKMIDFGITVQPSVSTAQHIRTVLDAVPHDKHSINPTTYGLIRYEPIAVPMETKIATGHVEEARVQLGLWVAAWHKRMSALRTSNEQIITLPLIMVVEHEWKLMFAYDQGDAIVSPLLFAV</sequence>
<keyword evidence="4" id="KW-1185">Reference proteome</keyword>
<feature type="domain" description="PD-(D/E)XK nuclease-like" evidence="2">
    <location>
        <begin position="187"/>
        <end position="387"/>
    </location>
</feature>
<dbReference type="AlphaFoldDB" id="A0A8H4T4R3"/>
<gene>
    <name evidence="3" type="ORF">FSARC_12967</name>
</gene>
<evidence type="ECO:0000256" key="1">
    <source>
        <dbReference type="SAM" id="MobiDB-lite"/>
    </source>
</evidence>
<reference evidence="3" key="1">
    <citation type="journal article" date="2020" name="BMC Genomics">
        <title>Correction to: Identification and distribution of gene clusters required for synthesis of sphingolipid metabolism inhibitors in diverse species of the filamentous fungus Fusarium.</title>
        <authorList>
            <person name="Kim H.S."/>
            <person name="Lohmar J.M."/>
            <person name="Busman M."/>
            <person name="Brown D.W."/>
            <person name="Naumann T.A."/>
            <person name="Divon H.H."/>
            <person name="Lysoe E."/>
            <person name="Uhlig S."/>
            <person name="Proctor R.H."/>
        </authorList>
    </citation>
    <scope>NUCLEOTIDE SEQUENCE</scope>
    <source>
        <strain evidence="3">NRRL 20472</strain>
    </source>
</reference>
<organism evidence="3 4">
    <name type="scientific">Fusarium sarcochroum</name>
    <dbReference type="NCBI Taxonomy" id="1208366"/>
    <lineage>
        <taxon>Eukaryota</taxon>
        <taxon>Fungi</taxon>
        <taxon>Dikarya</taxon>
        <taxon>Ascomycota</taxon>
        <taxon>Pezizomycotina</taxon>
        <taxon>Sordariomycetes</taxon>
        <taxon>Hypocreomycetidae</taxon>
        <taxon>Hypocreales</taxon>
        <taxon>Nectriaceae</taxon>
        <taxon>Fusarium</taxon>
        <taxon>Fusarium lateritium species complex</taxon>
    </lineage>
</organism>
<comment type="caution">
    <text evidence="3">The sequence shown here is derived from an EMBL/GenBank/DDBJ whole genome shotgun (WGS) entry which is preliminary data.</text>
</comment>
<accession>A0A8H4T4R3</accession>
<proteinExistence type="predicted"/>
<feature type="region of interest" description="Disordered" evidence="1">
    <location>
        <begin position="37"/>
        <end position="133"/>
    </location>
</feature>